<gene>
    <name evidence="2" type="ORF">NAEGRDRAFT_70277</name>
</gene>
<dbReference type="SMART" id="SM00829">
    <property type="entry name" value="PKS_ER"/>
    <property type="match status" value="1"/>
</dbReference>
<dbReference type="Gene3D" id="3.40.50.720">
    <property type="entry name" value="NAD(P)-binding Rossmann-like Domain"/>
    <property type="match status" value="1"/>
</dbReference>
<dbReference type="SUPFAM" id="SSF51735">
    <property type="entry name" value="NAD(P)-binding Rossmann-fold domains"/>
    <property type="match status" value="1"/>
</dbReference>
<keyword evidence="3" id="KW-1185">Reference proteome</keyword>
<proteinExistence type="predicted"/>
<dbReference type="AlphaFoldDB" id="D2VMV8"/>
<dbReference type="Proteomes" id="UP000006671">
    <property type="component" value="Unassembled WGS sequence"/>
</dbReference>
<dbReference type="InterPro" id="IPR011032">
    <property type="entry name" value="GroES-like_sf"/>
</dbReference>
<dbReference type="InterPro" id="IPR036291">
    <property type="entry name" value="NAD(P)-bd_dom_sf"/>
</dbReference>
<dbReference type="GeneID" id="8851492"/>
<dbReference type="Pfam" id="PF00107">
    <property type="entry name" value="ADH_zinc_N"/>
    <property type="match status" value="1"/>
</dbReference>
<feature type="domain" description="Enoyl reductase (ER)" evidence="1">
    <location>
        <begin position="10"/>
        <end position="300"/>
    </location>
</feature>
<dbReference type="PANTHER" id="PTHR43677">
    <property type="entry name" value="SHORT-CHAIN DEHYDROGENASE/REDUCTASE"/>
    <property type="match status" value="1"/>
</dbReference>
<dbReference type="GO" id="GO:0016491">
    <property type="term" value="F:oxidoreductase activity"/>
    <property type="evidence" value="ECO:0007669"/>
    <property type="project" value="InterPro"/>
</dbReference>
<dbReference type="PANTHER" id="PTHR43677:SF11">
    <property type="entry name" value="ZINC-CONTAINING ALCOHOL DEHYDROGENASE"/>
    <property type="match status" value="1"/>
</dbReference>
<evidence type="ECO:0000313" key="2">
    <source>
        <dbReference type="EMBL" id="EFC41891.1"/>
    </source>
</evidence>
<dbReference type="Gene3D" id="3.90.180.10">
    <property type="entry name" value="Medium-chain alcohol dehydrogenases, catalytic domain"/>
    <property type="match status" value="1"/>
</dbReference>
<evidence type="ECO:0000313" key="3">
    <source>
        <dbReference type="Proteomes" id="UP000006671"/>
    </source>
</evidence>
<organism evidence="3">
    <name type="scientific">Naegleria gruberi</name>
    <name type="common">Amoeba</name>
    <dbReference type="NCBI Taxonomy" id="5762"/>
    <lineage>
        <taxon>Eukaryota</taxon>
        <taxon>Discoba</taxon>
        <taxon>Heterolobosea</taxon>
        <taxon>Tetramitia</taxon>
        <taxon>Eutetramitia</taxon>
        <taxon>Vahlkampfiidae</taxon>
        <taxon>Naegleria</taxon>
    </lineage>
</organism>
<sequence length="328" mass="35179">MRAAVLHKLGDVPIFEKDFPLPKLLNVDQHVVISVKAASVKNLDKIRASGKHYTNYSELPTVVGVDGVGHLETTNQRVYAFGISGMIAEKAIVDKSKVVPLPDEIDDVSAAALPNAVMGASLALTDRAHLKSGQVVLVNGATGVTGRVAVQLAKLYGASKVIATGRNQESLKILKNEYGVDQVISLGESDEEITKQISQIHQETPIDIVIDYLWGHPIELIFKSLKGSGNLHGFSHPVKVVTVGSMAGENVAIPSSLLRSTAIEILGSGLGSISESGMKEFFSSILPQTFKWVAEGKLKIETHVEPLENVAAAWQENIDPGKRLVITI</sequence>
<dbReference type="OMA" id="DYLWGHS"/>
<name>D2VMV8_NAEGR</name>
<dbReference type="KEGG" id="ngr:NAEGRDRAFT_70277"/>
<evidence type="ECO:0000259" key="1">
    <source>
        <dbReference type="SMART" id="SM00829"/>
    </source>
</evidence>
<dbReference type="InterPro" id="IPR013149">
    <property type="entry name" value="ADH-like_C"/>
</dbReference>
<protein>
    <submittedName>
        <fullName evidence="2">Predicted protein</fullName>
    </submittedName>
</protein>
<dbReference type="EMBL" id="GG738883">
    <property type="protein sequence ID" value="EFC41891.1"/>
    <property type="molecule type" value="Genomic_DNA"/>
</dbReference>
<dbReference type="VEuPathDB" id="AmoebaDB:NAEGRDRAFT_70277"/>
<dbReference type="SUPFAM" id="SSF50129">
    <property type="entry name" value="GroES-like"/>
    <property type="match status" value="1"/>
</dbReference>
<dbReference type="OrthoDB" id="9992527at2759"/>
<accession>D2VMV8</accession>
<dbReference type="STRING" id="5762.D2VMV8"/>
<dbReference type="InterPro" id="IPR020843">
    <property type="entry name" value="ER"/>
</dbReference>
<dbReference type="InterPro" id="IPR051397">
    <property type="entry name" value="Zn-ADH-like_protein"/>
</dbReference>
<dbReference type="eggNOG" id="KOG1198">
    <property type="taxonomic scope" value="Eukaryota"/>
</dbReference>
<reference evidence="2 3" key="1">
    <citation type="journal article" date="2010" name="Cell">
        <title>The genome of Naegleria gruberi illuminates early eukaryotic versatility.</title>
        <authorList>
            <person name="Fritz-Laylin L.K."/>
            <person name="Prochnik S.E."/>
            <person name="Ginger M.L."/>
            <person name="Dacks J.B."/>
            <person name="Carpenter M.L."/>
            <person name="Field M.C."/>
            <person name="Kuo A."/>
            <person name="Paredez A."/>
            <person name="Chapman J."/>
            <person name="Pham J."/>
            <person name="Shu S."/>
            <person name="Neupane R."/>
            <person name="Cipriano M."/>
            <person name="Mancuso J."/>
            <person name="Tu H."/>
            <person name="Salamov A."/>
            <person name="Lindquist E."/>
            <person name="Shapiro H."/>
            <person name="Lucas S."/>
            <person name="Grigoriev I.V."/>
            <person name="Cande W.Z."/>
            <person name="Fulton C."/>
            <person name="Rokhsar D.S."/>
            <person name="Dawson S.C."/>
        </authorList>
    </citation>
    <scope>NUCLEOTIDE SEQUENCE [LARGE SCALE GENOMIC DNA]</scope>
    <source>
        <strain evidence="2 3">NEG-M</strain>
    </source>
</reference>
<dbReference type="InParanoid" id="D2VMV8"/>
<dbReference type="RefSeq" id="XP_002674635.1">
    <property type="nucleotide sequence ID" value="XM_002674589.1"/>
</dbReference>